<gene>
    <name evidence="1" type="ORF">X797_000009</name>
</gene>
<dbReference type="HOGENOM" id="CLU_1540418_0_0_1"/>
<evidence type="ECO:0000313" key="1">
    <source>
        <dbReference type="EMBL" id="EXV05298.1"/>
    </source>
</evidence>
<reference evidence="1 2" key="1">
    <citation type="submission" date="2014-02" db="EMBL/GenBank/DDBJ databases">
        <title>The genome sequence of the entomopathogenic fungus Metarhizium robertsii ARSEF 2575.</title>
        <authorList>
            <person name="Giuliano Garisto Donzelli B."/>
            <person name="Roe B.A."/>
            <person name="Macmil S.L."/>
            <person name="Krasnoff S.B."/>
            <person name="Gibson D.M."/>
        </authorList>
    </citation>
    <scope>NUCLEOTIDE SEQUENCE [LARGE SCALE GENOMIC DNA]</scope>
    <source>
        <strain evidence="1 2">ARSEF 2575</strain>
    </source>
</reference>
<accession>A0A0A1V6U3</accession>
<protein>
    <submittedName>
        <fullName evidence="1">Uncharacterized protein</fullName>
    </submittedName>
</protein>
<dbReference type="Proteomes" id="UP000030151">
    <property type="component" value="Unassembled WGS sequence"/>
</dbReference>
<proteinExistence type="predicted"/>
<organism evidence="1 2">
    <name type="scientific">Metarhizium robertsii</name>
    <dbReference type="NCBI Taxonomy" id="568076"/>
    <lineage>
        <taxon>Eukaryota</taxon>
        <taxon>Fungi</taxon>
        <taxon>Dikarya</taxon>
        <taxon>Ascomycota</taxon>
        <taxon>Pezizomycotina</taxon>
        <taxon>Sordariomycetes</taxon>
        <taxon>Hypocreomycetidae</taxon>
        <taxon>Hypocreales</taxon>
        <taxon>Clavicipitaceae</taxon>
        <taxon>Metarhizium</taxon>
    </lineage>
</organism>
<sequence length="174" mass="18464">MTFCIPGLRFPCLAAAFGKPMVPVKKLSHHKYRNMGPLPGLTVNGLHLGTQPRSLASHEAGNPGAWDPGHGTQSMGKLCCADLEPFEHNLAAPSISPESCPTRLWDKARLANGHLAIRIVASLSAYVMHGTLVLTAVKPPSAGRQTVVPSTYIASIMYNDPVRIGAGSFFGAPQ</sequence>
<name>A0A0A1V6U3_9HYPO</name>
<comment type="caution">
    <text evidence="1">The sequence shown here is derived from an EMBL/GenBank/DDBJ whole genome shotgun (WGS) entry which is preliminary data.</text>
</comment>
<dbReference type="AlphaFoldDB" id="A0A0A1V6U3"/>
<dbReference type="EMBL" id="JELW01000001">
    <property type="protein sequence ID" value="EXV05298.1"/>
    <property type="molecule type" value="Genomic_DNA"/>
</dbReference>
<evidence type="ECO:0000313" key="2">
    <source>
        <dbReference type="Proteomes" id="UP000030151"/>
    </source>
</evidence>